<evidence type="ECO:0000256" key="4">
    <source>
        <dbReference type="ARBA" id="ARBA00022989"/>
    </source>
</evidence>
<feature type="domain" description="EamA" evidence="7">
    <location>
        <begin position="8"/>
        <end position="137"/>
    </location>
</feature>
<comment type="subcellular location">
    <subcellularLocation>
        <location evidence="1">Endomembrane system</location>
        <topology evidence="1">Multi-pass membrane protein</topology>
    </subcellularLocation>
</comment>
<sequence length="301" mass="32762">MPRLLYAALVMLSLIWGGSFFFIKQLLHDFGPWTIAFLRSSFGLVTITIIMLVLRKPFELRKIQWFPMAVMALVNTAVPWAIIGFSETRLSSSIASILNATTPLWTIVVGALVFKATTNRMQWIGMGVAFVGLVILLDINPHSIVSVDLIGFICMLAATLCYAFGSQLSKRLKGVSMYQTTFGTLLCAMLGSGTMAFSVEPVNLSRLASLTNIGMVIGLGVFGSGIAYILFYFMVQRGSPEFATMVTYLVPATAIIWGSTLLNEPVHWSLFAGLAFILGGVFVSSRTRISSKLSNQGKTVG</sequence>
<dbReference type="OrthoDB" id="67135at2"/>
<keyword evidence="3 6" id="KW-0812">Transmembrane</keyword>
<keyword evidence="5 6" id="KW-0472">Membrane</keyword>
<feature type="transmembrane region" description="Helical" evidence="6">
    <location>
        <begin position="92"/>
        <end position="114"/>
    </location>
</feature>
<dbReference type="SUPFAM" id="SSF103481">
    <property type="entry name" value="Multidrug resistance efflux transporter EmrE"/>
    <property type="match status" value="2"/>
</dbReference>
<dbReference type="InterPro" id="IPR037185">
    <property type="entry name" value="EmrE-like"/>
</dbReference>
<evidence type="ECO:0000256" key="5">
    <source>
        <dbReference type="ARBA" id="ARBA00023136"/>
    </source>
</evidence>
<dbReference type="InterPro" id="IPR000620">
    <property type="entry name" value="EamA_dom"/>
</dbReference>
<dbReference type="STRING" id="1324314.BVG16_08350"/>
<feature type="transmembrane region" description="Helical" evidence="6">
    <location>
        <begin position="242"/>
        <end position="260"/>
    </location>
</feature>
<feature type="transmembrane region" description="Helical" evidence="6">
    <location>
        <begin position="266"/>
        <end position="284"/>
    </location>
</feature>
<dbReference type="EMBL" id="MSZX01000003">
    <property type="protein sequence ID" value="OPA79101.1"/>
    <property type="molecule type" value="Genomic_DNA"/>
</dbReference>
<dbReference type="AlphaFoldDB" id="A0A1T2XGT5"/>
<evidence type="ECO:0000313" key="8">
    <source>
        <dbReference type="EMBL" id="OPA79101.1"/>
    </source>
</evidence>
<reference evidence="8 9" key="1">
    <citation type="submission" date="2017-01" db="EMBL/GenBank/DDBJ databases">
        <title>Genome analysis of Paenibacillus selenitrireducens ES3-24.</title>
        <authorList>
            <person name="Xu D."/>
            <person name="Yao R."/>
            <person name="Zheng S."/>
        </authorList>
    </citation>
    <scope>NUCLEOTIDE SEQUENCE [LARGE SCALE GENOMIC DNA]</scope>
    <source>
        <strain evidence="8 9">ES3-24</strain>
    </source>
</reference>
<dbReference type="PANTHER" id="PTHR32322">
    <property type="entry name" value="INNER MEMBRANE TRANSPORTER"/>
    <property type="match status" value="1"/>
</dbReference>
<keyword evidence="4 6" id="KW-1133">Transmembrane helix</keyword>
<proteinExistence type="inferred from homology"/>
<evidence type="ECO:0000256" key="6">
    <source>
        <dbReference type="SAM" id="Phobius"/>
    </source>
</evidence>
<dbReference type="PANTHER" id="PTHR32322:SF9">
    <property type="entry name" value="AMINO-ACID METABOLITE EFFLUX PUMP-RELATED"/>
    <property type="match status" value="1"/>
</dbReference>
<protein>
    <submittedName>
        <fullName evidence="8">EamA family transporter</fullName>
    </submittedName>
</protein>
<feature type="transmembrane region" description="Helical" evidence="6">
    <location>
        <begin position="211"/>
        <end position="235"/>
    </location>
</feature>
<feature type="transmembrane region" description="Helical" evidence="6">
    <location>
        <begin position="177"/>
        <end position="199"/>
    </location>
</feature>
<evidence type="ECO:0000256" key="1">
    <source>
        <dbReference type="ARBA" id="ARBA00004127"/>
    </source>
</evidence>
<comment type="caution">
    <text evidence="8">The sequence shown here is derived from an EMBL/GenBank/DDBJ whole genome shotgun (WGS) entry which is preliminary data.</text>
</comment>
<evidence type="ECO:0000256" key="2">
    <source>
        <dbReference type="ARBA" id="ARBA00007362"/>
    </source>
</evidence>
<dbReference type="Pfam" id="PF00892">
    <property type="entry name" value="EamA"/>
    <property type="match status" value="2"/>
</dbReference>
<feature type="transmembrane region" description="Helical" evidence="6">
    <location>
        <begin position="121"/>
        <end position="139"/>
    </location>
</feature>
<feature type="domain" description="EamA" evidence="7">
    <location>
        <begin position="150"/>
        <end position="285"/>
    </location>
</feature>
<feature type="transmembrane region" description="Helical" evidence="6">
    <location>
        <begin position="33"/>
        <end position="54"/>
    </location>
</feature>
<comment type="similarity">
    <text evidence="2">Belongs to the EamA transporter family.</text>
</comment>
<feature type="transmembrane region" description="Helical" evidence="6">
    <location>
        <begin position="66"/>
        <end position="86"/>
    </location>
</feature>
<keyword evidence="9" id="KW-1185">Reference proteome</keyword>
<dbReference type="GO" id="GO:0016020">
    <property type="term" value="C:membrane"/>
    <property type="evidence" value="ECO:0007669"/>
    <property type="project" value="UniProtKB-SubCell"/>
</dbReference>
<gene>
    <name evidence="8" type="ORF">BVG16_08350</name>
</gene>
<dbReference type="Proteomes" id="UP000190188">
    <property type="component" value="Unassembled WGS sequence"/>
</dbReference>
<name>A0A1T2XGT5_9BACL</name>
<dbReference type="RefSeq" id="WP_078498101.1">
    <property type="nucleotide sequence ID" value="NZ_MSZX01000003.1"/>
</dbReference>
<evidence type="ECO:0000259" key="7">
    <source>
        <dbReference type="Pfam" id="PF00892"/>
    </source>
</evidence>
<dbReference type="InterPro" id="IPR050638">
    <property type="entry name" value="AA-Vitamin_Transporters"/>
</dbReference>
<feature type="transmembrane region" description="Helical" evidence="6">
    <location>
        <begin position="145"/>
        <end position="165"/>
    </location>
</feature>
<evidence type="ECO:0000313" key="9">
    <source>
        <dbReference type="Proteomes" id="UP000190188"/>
    </source>
</evidence>
<evidence type="ECO:0000256" key="3">
    <source>
        <dbReference type="ARBA" id="ARBA00022692"/>
    </source>
</evidence>
<accession>A0A1T2XGT5</accession>
<organism evidence="8 9">
    <name type="scientific">Paenibacillus selenitireducens</name>
    <dbReference type="NCBI Taxonomy" id="1324314"/>
    <lineage>
        <taxon>Bacteria</taxon>
        <taxon>Bacillati</taxon>
        <taxon>Bacillota</taxon>
        <taxon>Bacilli</taxon>
        <taxon>Bacillales</taxon>
        <taxon>Paenibacillaceae</taxon>
        <taxon>Paenibacillus</taxon>
    </lineage>
</organism>